<evidence type="ECO:0000256" key="1">
    <source>
        <dbReference type="SAM" id="MobiDB-lite"/>
    </source>
</evidence>
<dbReference type="NCBIfam" id="NF041680">
    <property type="entry name" value="transp_NF041680"/>
    <property type="match status" value="1"/>
</dbReference>
<evidence type="ECO:0000259" key="2">
    <source>
        <dbReference type="Pfam" id="PF13546"/>
    </source>
</evidence>
<dbReference type="InterPro" id="IPR012337">
    <property type="entry name" value="RNaseH-like_sf"/>
</dbReference>
<evidence type="ECO:0000313" key="4">
    <source>
        <dbReference type="Proteomes" id="UP000198662"/>
    </source>
</evidence>
<name>A0A1G9CME8_9ACTN</name>
<feature type="region of interest" description="Disordered" evidence="1">
    <location>
        <begin position="432"/>
        <end position="500"/>
    </location>
</feature>
<dbReference type="AlphaFoldDB" id="A0A1G9CME8"/>
<feature type="domain" description="Transposase IS701-like DDE" evidence="2">
    <location>
        <begin position="32"/>
        <end position="289"/>
    </location>
</feature>
<organism evidence="3 4">
    <name type="scientific">Glycomyces sambucus</name>
    <dbReference type="NCBI Taxonomy" id="380244"/>
    <lineage>
        <taxon>Bacteria</taxon>
        <taxon>Bacillati</taxon>
        <taxon>Actinomycetota</taxon>
        <taxon>Actinomycetes</taxon>
        <taxon>Glycomycetales</taxon>
        <taxon>Glycomycetaceae</taxon>
        <taxon>Glycomyces</taxon>
    </lineage>
</organism>
<feature type="region of interest" description="Disordered" evidence="1">
    <location>
        <begin position="245"/>
        <end position="264"/>
    </location>
</feature>
<dbReference type="STRING" id="380244.SAMN05216298_0420"/>
<dbReference type="EMBL" id="FNGF01000001">
    <property type="protein sequence ID" value="SDK52870.1"/>
    <property type="molecule type" value="Genomic_DNA"/>
</dbReference>
<dbReference type="SUPFAM" id="SSF53098">
    <property type="entry name" value="Ribonuclease H-like"/>
    <property type="match status" value="1"/>
</dbReference>
<dbReference type="InterPro" id="IPR038721">
    <property type="entry name" value="IS701-like_DDE_dom"/>
</dbReference>
<feature type="compositionally biased region" description="Basic residues" evidence="1">
    <location>
        <begin position="455"/>
        <end position="464"/>
    </location>
</feature>
<dbReference type="Proteomes" id="UP000198662">
    <property type="component" value="Unassembled WGS sequence"/>
</dbReference>
<accession>A0A1G9CME8</accession>
<reference evidence="4" key="1">
    <citation type="submission" date="2016-10" db="EMBL/GenBank/DDBJ databases">
        <authorList>
            <person name="Varghese N."/>
            <person name="Submissions S."/>
        </authorList>
    </citation>
    <scope>NUCLEOTIDE SEQUENCE [LARGE SCALE GENOMIC DNA]</scope>
    <source>
        <strain evidence="4">CGMCC 4.3147</strain>
    </source>
</reference>
<gene>
    <name evidence="3" type="ORF">SAMN05216298_0420</name>
</gene>
<protein>
    <recommendedName>
        <fullName evidence="2">Transposase IS701-like DDE domain-containing protein</fullName>
    </recommendedName>
</protein>
<keyword evidence="4" id="KW-1185">Reference proteome</keyword>
<feature type="compositionally biased region" description="Low complexity" evidence="1">
    <location>
        <begin position="432"/>
        <end position="447"/>
    </location>
</feature>
<evidence type="ECO:0000313" key="3">
    <source>
        <dbReference type="EMBL" id="SDK52870.1"/>
    </source>
</evidence>
<proteinExistence type="predicted"/>
<dbReference type="Pfam" id="PF13546">
    <property type="entry name" value="DDE_5"/>
    <property type="match status" value="1"/>
</dbReference>
<sequence>MPQEFATSSPAEPGQSRTVGPLAALSAFRSAFYAAISARADAVFELTDAVLEHEGQVDSPPGLSLEGAFTRGHGSVYGAVNAGRIDPDSVRSAALVEPLPRMRGHIVLAVDVSPWLRPDAECSPERLFCHVYGRGRGSDQTIPGWPYSFLVAQTPGASSWVVPLSARRFGPDDDVQEATASQVRAVVVDLVNAGQWAEGDRPIILVTDAGYVPARMAWQLDDLPVVVCSRVPSDRVYYGRAEPKAPGAVGPRPRHGRRHECANPATWSVPDGAVTVPSTRYGQVRSRFWRFLHPKLTGRSAWVGHDGPLPVVEGTVVRLEVDHLPHQSRPDPVNLWISRADLEAAMINTVWFAWLRRFDQEHFHRFIKQDLGWTVPAVRDPRAADTWTVIVMAVYLQLWLARDLVADHRLPWERPALPGHCSPRRVRRGLRNLRGALTRPANVAKPTRPGPGRPKGAKNRRRAARHDPGKQTRRPGTNGLGRGNRAWSKQSPKVNDASRP</sequence>